<feature type="compositionally biased region" description="Basic and acidic residues" evidence="1">
    <location>
        <begin position="115"/>
        <end position="125"/>
    </location>
</feature>
<keyword evidence="3" id="KW-1185">Reference proteome</keyword>
<name>A0A834JAI8_VESVU</name>
<organism evidence="2 3">
    <name type="scientific">Vespula vulgaris</name>
    <name type="common">Yellow jacket</name>
    <name type="synonym">Wasp</name>
    <dbReference type="NCBI Taxonomy" id="7454"/>
    <lineage>
        <taxon>Eukaryota</taxon>
        <taxon>Metazoa</taxon>
        <taxon>Ecdysozoa</taxon>
        <taxon>Arthropoda</taxon>
        <taxon>Hexapoda</taxon>
        <taxon>Insecta</taxon>
        <taxon>Pterygota</taxon>
        <taxon>Neoptera</taxon>
        <taxon>Endopterygota</taxon>
        <taxon>Hymenoptera</taxon>
        <taxon>Apocrita</taxon>
        <taxon>Aculeata</taxon>
        <taxon>Vespoidea</taxon>
        <taxon>Vespidae</taxon>
        <taxon>Vespinae</taxon>
        <taxon>Vespula</taxon>
    </lineage>
</organism>
<feature type="compositionally biased region" description="Basic residues" evidence="1">
    <location>
        <begin position="73"/>
        <end position="82"/>
    </location>
</feature>
<comment type="caution">
    <text evidence="2">The sequence shown here is derived from an EMBL/GenBank/DDBJ whole genome shotgun (WGS) entry which is preliminary data.</text>
</comment>
<gene>
    <name evidence="2" type="ORF">HZH66_012104</name>
</gene>
<feature type="compositionally biased region" description="Basic and acidic residues" evidence="1">
    <location>
        <begin position="83"/>
        <end position="93"/>
    </location>
</feature>
<dbReference type="Proteomes" id="UP000614350">
    <property type="component" value="Unassembled WGS sequence"/>
</dbReference>
<reference evidence="2" key="1">
    <citation type="journal article" date="2020" name="G3 (Bethesda)">
        <title>High-Quality Assemblies for Three Invasive Social Wasps from the &lt;i&gt;Vespula&lt;/i&gt; Genus.</title>
        <authorList>
            <person name="Harrop T.W.R."/>
            <person name="Guhlin J."/>
            <person name="McLaughlin G.M."/>
            <person name="Permina E."/>
            <person name="Stockwell P."/>
            <person name="Gilligan J."/>
            <person name="Le Lec M.F."/>
            <person name="Gruber M.A.M."/>
            <person name="Quinn O."/>
            <person name="Lovegrove M."/>
            <person name="Duncan E.J."/>
            <person name="Remnant E.J."/>
            <person name="Van Eeckhoven J."/>
            <person name="Graham B."/>
            <person name="Knapp R.A."/>
            <person name="Langford K.W."/>
            <person name="Kronenberg Z."/>
            <person name="Press M.O."/>
            <person name="Eacker S.M."/>
            <person name="Wilson-Rankin E.E."/>
            <person name="Purcell J."/>
            <person name="Lester P.J."/>
            <person name="Dearden P.K."/>
        </authorList>
    </citation>
    <scope>NUCLEOTIDE SEQUENCE</scope>
    <source>
        <strain evidence="2">Marl-1</strain>
    </source>
</reference>
<proteinExistence type="predicted"/>
<feature type="compositionally biased region" description="Acidic residues" evidence="1">
    <location>
        <begin position="94"/>
        <end position="114"/>
    </location>
</feature>
<evidence type="ECO:0000256" key="1">
    <source>
        <dbReference type="SAM" id="MobiDB-lite"/>
    </source>
</evidence>
<dbReference type="EMBL" id="JACSEA010000015">
    <property type="protein sequence ID" value="KAF7385018.1"/>
    <property type="molecule type" value="Genomic_DNA"/>
</dbReference>
<evidence type="ECO:0000313" key="3">
    <source>
        <dbReference type="Proteomes" id="UP000614350"/>
    </source>
</evidence>
<feature type="region of interest" description="Disordered" evidence="1">
    <location>
        <begin position="68"/>
        <end position="150"/>
    </location>
</feature>
<dbReference type="AlphaFoldDB" id="A0A834JAI8"/>
<protein>
    <submittedName>
        <fullName evidence="2">Uncharacterized protein</fullName>
    </submittedName>
</protein>
<sequence>MPRYGYGGIKRSASGTGEGRAVDVEYRRESPFTAEKTAAMIVYANCLRYPWKSRSLLVVGRSCRVYGVTESRKSKRKKKRKKKDEEEKEKKEKDEEEEKEEKEEEDEEDEEDEVEKQKEEVENGRTEGGGGRRSKVAGNCKLDGYISRVN</sequence>
<evidence type="ECO:0000313" key="2">
    <source>
        <dbReference type="EMBL" id="KAF7385018.1"/>
    </source>
</evidence>
<accession>A0A834JAI8</accession>